<comment type="caution">
    <text evidence="1">The sequence shown here is derived from an EMBL/GenBank/DDBJ whole genome shotgun (WGS) entry which is preliminary data.</text>
</comment>
<proteinExistence type="predicted"/>
<dbReference type="EMBL" id="BSPW01000084">
    <property type="protein sequence ID" value="GLT19859.1"/>
    <property type="molecule type" value="Genomic_DNA"/>
</dbReference>
<evidence type="ECO:0008006" key="3">
    <source>
        <dbReference type="Google" id="ProtNLM"/>
    </source>
</evidence>
<dbReference type="InterPro" id="IPR045508">
    <property type="entry name" value="DUF6482"/>
</dbReference>
<dbReference type="RefSeq" id="WP_284193695.1">
    <property type="nucleotide sequence ID" value="NZ_BSPW01000084.1"/>
</dbReference>
<dbReference type="Pfam" id="PF20090">
    <property type="entry name" value="DUF6482"/>
    <property type="match status" value="1"/>
</dbReference>
<dbReference type="Proteomes" id="UP001157138">
    <property type="component" value="Unassembled WGS sequence"/>
</dbReference>
<protein>
    <recommendedName>
        <fullName evidence="3">Na(+)-translocating NADH-quinone reductase subunit B</fullName>
    </recommendedName>
</protein>
<name>A0ABQ6F3N9_9VIBR</name>
<reference evidence="2" key="1">
    <citation type="journal article" date="2019" name="Int. J. Syst. Evol. Microbiol.">
        <title>The Global Catalogue of Microorganisms (GCM) 10K type strain sequencing project: providing services to taxonomists for standard genome sequencing and annotation.</title>
        <authorList>
            <consortium name="The Broad Institute Genomics Platform"/>
            <consortium name="The Broad Institute Genome Sequencing Center for Infectious Disease"/>
            <person name="Wu L."/>
            <person name="Ma J."/>
        </authorList>
    </citation>
    <scope>NUCLEOTIDE SEQUENCE [LARGE SCALE GENOMIC DNA]</scope>
    <source>
        <strain evidence="2">NBRC 108723</strain>
    </source>
</reference>
<organism evidence="1 2">
    <name type="scientific">Vibrio zhanjiangensis</name>
    <dbReference type="NCBI Taxonomy" id="1046128"/>
    <lineage>
        <taxon>Bacteria</taxon>
        <taxon>Pseudomonadati</taxon>
        <taxon>Pseudomonadota</taxon>
        <taxon>Gammaproteobacteria</taxon>
        <taxon>Vibrionales</taxon>
        <taxon>Vibrionaceae</taxon>
        <taxon>Vibrio</taxon>
    </lineage>
</organism>
<evidence type="ECO:0000313" key="2">
    <source>
        <dbReference type="Proteomes" id="UP001157138"/>
    </source>
</evidence>
<accession>A0ABQ6F3N9</accession>
<evidence type="ECO:0000313" key="1">
    <source>
        <dbReference type="EMBL" id="GLT19859.1"/>
    </source>
</evidence>
<gene>
    <name evidence="1" type="ORF">GCM10007938_36420</name>
</gene>
<sequence>MELQIESLEGGIYLAYSVDGSARKLLRDSKHDPLKFSSLCQAKEHFKDQQYRSASLIHQSAYDEMCGESISAGIPLKTDLKWY</sequence>
<keyword evidence="2" id="KW-1185">Reference proteome</keyword>